<gene>
    <name evidence="1" type="ORF">KIN20_034075</name>
</gene>
<name>A0AAD5WJF9_PARTN</name>
<organism evidence="1 2">
    <name type="scientific">Parelaphostrongylus tenuis</name>
    <name type="common">Meningeal worm</name>
    <dbReference type="NCBI Taxonomy" id="148309"/>
    <lineage>
        <taxon>Eukaryota</taxon>
        <taxon>Metazoa</taxon>
        <taxon>Ecdysozoa</taxon>
        <taxon>Nematoda</taxon>
        <taxon>Chromadorea</taxon>
        <taxon>Rhabditida</taxon>
        <taxon>Rhabditina</taxon>
        <taxon>Rhabditomorpha</taxon>
        <taxon>Strongyloidea</taxon>
        <taxon>Metastrongylidae</taxon>
        <taxon>Parelaphostrongylus</taxon>
    </lineage>
</organism>
<protein>
    <submittedName>
        <fullName evidence="1">Uncharacterized protein</fullName>
    </submittedName>
</protein>
<evidence type="ECO:0000313" key="2">
    <source>
        <dbReference type="Proteomes" id="UP001196413"/>
    </source>
</evidence>
<evidence type="ECO:0000313" key="1">
    <source>
        <dbReference type="EMBL" id="KAJ1372020.1"/>
    </source>
</evidence>
<dbReference type="EMBL" id="JAHQIW010007083">
    <property type="protein sequence ID" value="KAJ1372020.1"/>
    <property type="molecule type" value="Genomic_DNA"/>
</dbReference>
<proteinExistence type="predicted"/>
<comment type="caution">
    <text evidence="1">The sequence shown here is derived from an EMBL/GenBank/DDBJ whole genome shotgun (WGS) entry which is preliminary data.</text>
</comment>
<dbReference type="AlphaFoldDB" id="A0AAD5WJF9"/>
<reference evidence="1" key="1">
    <citation type="submission" date="2021-06" db="EMBL/GenBank/DDBJ databases">
        <title>Parelaphostrongylus tenuis whole genome reference sequence.</title>
        <authorList>
            <person name="Garwood T.J."/>
            <person name="Larsen P.A."/>
            <person name="Fountain-Jones N.M."/>
            <person name="Garbe J.R."/>
            <person name="Macchietto M.G."/>
            <person name="Kania S.A."/>
            <person name="Gerhold R.W."/>
            <person name="Richards J.E."/>
            <person name="Wolf T.M."/>
        </authorList>
    </citation>
    <scope>NUCLEOTIDE SEQUENCE</scope>
    <source>
        <strain evidence="1">MNPRO001-30</strain>
        <tissue evidence="1">Meninges</tissue>
    </source>
</reference>
<keyword evidence="2" id="KW-1185">Reference proteome</keyword>
<accession>A0AAD5WJF9</accession>
<dbReference type="Proteomes" id="UP001196413">
    <property type="component" value="Unassembled WGS sequence"/>
</dbReference>
<sequence>MSTFDLRRSTASTSPVRQIGRRSASAAHLVATPSDSPESIRAFNKRFGSATTFGNEAAISRSLRLRCSKLLIVWFAILNRLIADRYSELQTLIETLKRWQNTLRRRNNHRSSLTRSSLFHTPSSTASEELDDNVLMVGDFHSENDSGIDSAKAALFTVLNDAGHKKYVESAGRKDGKRFKQMKERRKSLGAMLDPVELERMYLESDRFWETADEDPKGTVTGNAEIDVCLRYHLSRVNKCLQVGHNTVYL</sequence>